<dbReference type="OrthoDB" id="5987198at2759"/>
<evidence type="ECO:0000259" key="2">
    <source>
        <dbReference type="PROSITE" id="PS50011"/>
    </source>
</evidence>
<dbReference type="Pfam" id="PF00069">
    <property type="entry name" value="Pkinase"/>
    <property type="match status" value="1"/>
</dbReference>
<dbReference type="GO" id="GO:0005524">
    <property type="term" value="F:ATP binding"/>
    <property type="evidence" value="ECO:0007669"/>
    <property type="project" value="InterPro"/>
</dbReference>
<dbReference type="InParanoid" id="A0A165DB93"/>
<dbReference type="GO" id="GO:0004672">
    <property type="term" value="F:protein kinase activity"/>
    <property type="evidence" value="ECO:0007669"/>
    <property type="project" value="InterPro"/>
</dbReference>
<feature type="region of interest" description="Disordered" evidence="1">
    <location>
        <begin position="1"/>
        <end position="53"/>
    </location>
</feature>
<keyword evidence="4" id="KW-1185">Reference proteome</keyword>
<feature type="compositionally biased region" description="Polar residues" evidence="1">
    <location>
        <begin position="1"/>
        <end position="19"/>
    </location>
</feature>
<gene>
    <name evidence="3" type="ORF">CALCODRAFT_475940</name>
</gene>
<dbReference type="Gene3D" id="1.10.510.10">
    <property type="entry name" value="Transferase(Phosphotransferase) domain 1"/>
    <property type="match status" value="1"/>
</dbReference>
<dbReference type="PANTHER" id="PTHR24362">
    <property type="entry name" value="SERINE/THREONINE-PROTEIN KINASE NEK"/>
    <property type="match status" value="1"/>
</dbReference>
<dbReference type="SMART" id="SM00220">
    <property type="entry name" value="S_TKc"/>
    <property type="match status" value="1"/>
</dbReference>
<proteinExistence type="predicted"/>
<dbReference type="InterPro" id="IPR000719">
    <property type="entry name" value="Prot_kinase_dom"/>
</dbReference>
<evidence type="ECO:0000256" key="1">
    <source>
        <dbReference type="SAM" id="MobiDB-lite"/>
    </source>
</evidence>
<dbReference type="Proteomes" id="UP000076842">
    <property type="component" value="Unassembled WGS sequence"/>
</dbReference>
<dbReference type="STRING" id="1353952.A0A165DB93"/>
<dbReference type="PANTHER" id="PTHR24362:SF309">
    <property type="entry name" value="PROTEIN KINASE DOMAIN-CONTAINING PROTEIN"/>
    <property type="match status" value="1"/>
</dbReference>
<sequence length="415" mass="47232">MSEQVTDTSWTSKSASGNVHISHPTIPPGDPPATSEAGPSAEDNPVDVHGPYALSNAEGNWSRVQETLESMGYMLRPRYRPGWIGSWIGTKRRPESCEDSIGLVDHQITLDAVRMSDGSQVLLKIWNQSDRDGPELSVLEYFSDPSRVNDPQNHCIPLLDKLRPEGFSHALDLILVEPLFRTWDEPPLVMVAEGLCFILQVLEGLEYMHAHNVAHGDIHGGNILMDPRPIFPDGFHGAFTLNPYHRMPETRLRRFTRIQAPVKYYYIDFGSSSMFSSYEERKPVRLTAAAYLPPEFFANKNAPLDPFKQDVFALGMTLIGHIRHRPGLHFTLTAFEGMIDNNPDDRPTIAQVKTSFVRLLRSVKPRQMRGRIGWTWSSGHSLRQRLWEIGEYFRLLYHSYRFGLPTELFPERPIV</sequence>
<feature type="domain" description="Protein kinase" evidence="2">
    <location>
        <begin position="73"/>
        <end position="401"/>
    </location>
</feature>
<dbReference type="EMBL" id="KV424066">
    <property type="protein sequence ID" value="KZT52438.1"/>
    <property type="molecule type" value="Genomic_DNA"/>
</dbReference>
<accession>A0A165DB93</accession>
<evidence type="ECO:0000313" key="3">
    <source>
        <dbReference type="EMBL" id="KZT52438.1"/>
    </source>
</evidence>
<dbReference type="SUPFAM" id="SSF56112">
    <property type="entry name" value="Protein kinase-like (PK-like)"/>
    <property type="match status" value="1"/>
</dbReference>
<dbReference type="PROSITE" id="PS50011">
    <property type="entry name" value="PROTEIN_KINASE_DOM"/>
    <property type="match status" value="1"/>
</dbReference>
<dbReference type="AlphaFoldDB" id="A0A165DB93"/>
<protein>
    <recommendedName>
        <fullName evidence="2">Protein kinase domain-containing protein</fullName>
    </recommendedName>
</protein>
<evidence type="ECO:0000313" key="4">
    <source>
        <dbReference type="Proteomes" id="UP000076842"/>
    </source>
</evidence>
<name>A0A165DB93_9BASI</name>
<reference evidence="3 4" key="1">
    <citation type="journal article" date="2016" name="Mol. Biol. Evol.">
        <title>Comparative Genomics of Early-Diverging Mushroom-Forming Fungi Provides Insights into the Origins of Lignocellulose Decay Capabilities.</title>
        <authorList>
            <person name="Nagy L.G."/>
            <person name="Riley R."/>
            <person name="Tritt A."/>
            <person name="Adam C."/>
            <person name="Daum C."/>
            <person name="Floudas D."/>
            <person name="Sun H."/>
            <person name="Yadav J.S."/>
            <person name="Pangilinan J."/>
            <person name="Larsson K.H."/>
            <person name="Matsuura K."/>
            <person name="Barry K."/>
            <person name="Labutti K."/>
            <person name="Kuo R."/>
            <person name="Ohm R.A."/>
            <person name="Bhattacharya S.S."/>
            <person name="Shirouzu T."/>
            <person name="Yoshinaga Y."/>
            <person name="Martin F.M."/>
            <person name="Grigoriev I.V."/>
            <person name="Hibbett D.S."/>
        </authorList>
    </citation>
    <scope>NUCLEOTIDE SEQUENCE [LARGE SCALE GENOMIC DNA]</scope>
    <source>
        <strain evidence="3 4">HHB12733</strain>
    </source>
</reference>
<organism evidence="3 4">
    <name type="scientific">Calocera cornea HHB12733</name>
    <dbReference type="NCBI Taxonomy" id="1353952"/>
    <lineage>
        <taxon>Eukaryota</taxon>
        <taxon>Fungi</taxon>
        <taxon>Dikarya</taxon>
        <taxon>Basidiomycota</taxon>
        <taxon>Agaricomycotina</taxon>
        <taxon>Dacrymycetes</taxon>
        <taxon>Dacrymycetales</taxon>
        <taxon>Dacrymycetaceae</taxon>
        <taxon>Calocera</taxon>
    </lineage>
</organism>
<dbReference type="InterPro" id="IPR011009">
    <property type="entry name" value="Kinase-like_dom_sf"/>
</dbReference>